<comment type="similarity">
    <text evidence="2 10">Belongs to the HAK/KUP transporter (TC 2.A.72.3) family.</text>
</comment>
<keyword evidence="15" id="KW-1185">Reference proteome</keyword>
<reference evidence="14 15" key="1">
    <citation type="journal article" date="2018" name="Proc. Natl. Acad. Sci. U.S.A.">
        <title>Draft genome sequence of Camellia sinensis var. sinensis provides insights into the evolution of the tea genome and tea quality.</title>
        <authorList>
            <person name="Wei C."/>
            <person name="Yang H."/>
            <person name="Wang S."/>
            <person name="Zhao J."/>
            <person name="Liu C."/>
            <person name="Gao L."/>
            <person name="Xia E."/>
            <person name="Lu Y."/>
            <person name="Tai Y."/>
            <person name="She G."/>
            <person name="Sun J."/>
            <person name="Cao H."/>
            <person name="Tong W."/>
            <person name="Gao Q."/>
            <person name="Li Y."/>
            <person name="Deng W."/>
            <person name="Jiang X."/>
            <person name="Wang W."/>
            <person name="Chen Q."/>
            <person name="Zhang S."/>
            <person name="Li H."/>
            <person name="Wu J."/>
            <person name="Wang P."/>
            <person name="Li P."/>
            <person name="Shi C."/>
            <person name="Zheng F."/>
            <person name="Jian J."/>
            <person name="Huang B."/>
            <person name="Shan D."/>
            <person name="Shi M."/>
            <person name="Fang C."/>
            <person name="Yue Y."/>
            <person name="Li F."/>
            <person name="Li D."/>
            <person name="Wei S."/>
            <person name="Han B."/>
            <person name="Jiang C."/>
            <person name="Yin Y."/>
            <person name="Xia T."/>
            <person name="Zhang Z."/>
            <person name="Bennetzen J.L."/>
            <person name="Zhao S."/>
            <person name="Wan X."/>
        </authorList>
    </citation>
    <scope>NUCLEOTIDE SEQUENCE [LARGE SCALE GENOMIC DNA]</scope>
    <source>
        <strain evidence="15">cv. Shuchazao</strain>
        <tissue evidence="14">Leaf</tissue>
    </source>
</reference>
<proteinExistence type="inferred from homology"/>
<evidence type="ECO:0000256" key="10">
    <source>
        <dbReference type="RuleBase" id="RU321113"/>
    </source>
</evidence>
<accession>A0A4S4DTA0</accession>
<dbReference type="PANTHER" id="PTHR30540">
    <property type="entry name" value="OSMOTIC STRESS POTASSIUM TRANSPORTER"/>
    <property type="match status" value="1"/>
</dbReference>
<comment type="caution">
    <text evidence="10">Lacks conserved residue(s) required for the propagation of feature annotation.</text>
</comment>
<feature type="transmembrane region" description="Helical" evidence="10">
    <location>
        <begin position="482"/>
        <end position="501"/>
    </location>
</feature>
<dbReference type="InterPro" id="IPR003855">
    <property type="entry name" value="K+_transporter"/>
</dbReference>
<dbReference type="NCBIfam" id="TIGR00794">
    <property type="entry name" value="kup"/>
    <property type="match status" value="1"/>
</dbReference>
<evidence type="ECO:0000256" key="5">
    <source>
        <dbReference type="ARBA" id="ARBA00022692"/>
    </source>
</evidence>
<evidence type="ECO:0000256" key="11">
    <source>
        <dbReference type="SAM" id="MobiDB-lite"/>
    </source>
</evidence>
<dbReference type="AlphaFoldDB" id="A0A4S4DTA0"/>
<feature type="transmembrane region" description="Helical" evidence="10">
    <location>
        <begin position="277"/>
        <end position="296"/>
    </location>
</feature>
<evidence type="ECO:0000259" key="12">
    <source>
        <dbReference type="Pfam" id="PF02705"/>
    </source>
</evidence>
<evidence type="ECO:0000256" key="1">
    <source>
        <dbReference type="ARBA" id="ARBA00004651"/>
    </source>
</evidence>
<feature type="domain" description="K+ potassium transporter C-terminal" evidence="13">
    <location>
        <begin position="615"/>
        <end position="780"/>
    </location>
</feature>
<feature type="domain" description="K+ potassium transporter integral membrane" evidence="12">
    <location>
        <begin position="76"/>
        <end position="222"/>
    </location>
</feature>
<evidence type="ECO:0000256" key="2">
    <source>
        <dbReference type="ARBA" id="ARBA00008440"/>
    </source>
</evidence>
<dbReference type="GO" id="GO:0015079">
    <property type="term" value="F:potassium ion transmembrane transporter activity"/>
    <property type="evidence" value="ECO:0007669"/>
    <property type="project" value="UniProtKB-UniRule"/>
</dbReference>
<feature type="transmembrane region" description="Helical" evidence="10">
    <location>
        <begin position="109"/>
        <end position="130"/>
    </location>
</feature>
<feature type="transmembrane region" description="Helical" evidence="10">
    <location>
        <begin position="385"/>
        <end position="407"/>
    </location>
</feature>
<feature type="transmembrane region" description="Helical" evidence="10">
    <location>
        <begin position="73"/>
        <end position="97"/>
    </location>
</feature>
<feature type="transmembrane region" description="Helical" evidence="10">
    <location>
        <begin position="564"/>
        <end position="583"/>
    </location>
</feature>
<evidence type="ECO:0000256" key="8">
    <source>
        <dbReference type="ARBA" id="ARBA00023065"/>
    </source>
</evidence>
<evidence type="ECO:0000313" key="15">
    <source>
        <dbReference type="Proteomes" id="UP000306102"/>
    </source>
</evidence>
<dbReference type="PANTHER" id="PTHR30540:SF106">
    <property type="entry name" value="POTASSIUM TRANSPORTER 26"/>
    <property type="match status" value="1"/>
</dbReference>
<sequence>MEDTKLSNGVGVEGDIETGSIGGGSGRGAVSCDVPCSDSREVETKGLRDRTMSFFHLYQPHPRKPKEYHSVQTVLLAYQSLGIVYGDLGTSPLYVFSSIRLSNPGEEDLLGIFSLIFWTLTSIALIKYVFVVLRADDHGEGGTFALYSFLCRHINFQSKLTIQNTRLDSDAKMKYYTLGSRMKSKTKELLERSSAAQSFLSFVVLLGTCMVIGDGALTPATSENNVTVILLGTCMVIGDGALTPATSASQFLIHTTVLIHVTVLSALQGIQSVSSSITQKHVIIMAVVLLVALFIFQQCGTSKVSSSFSPIMLMWFGSNIAIGVYNIVKYEPSVFKALSPHYIIIFFSRNGVTGWTLLGAIFLCITGAEAMFADLGHFNKNSIQLAFSSFVYPALVITYAGEAAYLIKHPHRMGNAFYSSIPEPVYWPMFVVSTLAAIVASQSMISATFSIVKQSLALGCFPRVNMVHTSSKHEGQVYSPEINYTLMIICIALVVGFQDGVQLGNAFGVVVVWVMIITTCLITLVMLVIWDTNLILVSGFFTIFVTIEGVYMTSLLNKVPQGGWAPFAISAFFLTVMLSWTYGRSQKSIYEAQQKMSLRELDDTLSSASVQRPQGICFFCTDLVNGIPPIIRRYIHHANSVRKIMVIVTVRTLPITTVLPEERLVVGKLGLDGVYRCLVQFGYKDLPSMEGDDYVSSVVAKLREQAETTEEIEKLDSAMKEGVVFVMGRTILKANKNRRWLLRFTINYLYRFLQKNCRSGVSTLKVPQEKTLQVGMFYEI</sequence>
<dbReference type="EMBL" id="SDRB02010499">
    <property type="protein sequence ID" value="THG06114.1"/>
    <property type="molecule type" value="Genomic_DNA"/>
</dbReference>
<dbReference type="Pfam" id="PF02705">
    <property type="entry name" value="K_trans"/>
    <property type="match status" value="2"/>
</dbReference>
<keyword evidence="6 10" id="KW-0630">Potassium</keyword>
<feature type="transmembrane region" description="Helical" evidence="10">
    <location>
        <begin position="251"/>
        <end position="271"/>
    </location>
</feature>
<feature type="transmembrane region" description="Helical" evidence="10">
    <location>
        <begin position="308"/>
        <end position="328"/>
    </location>
</feature>
<dbReference type="GO" id="GO:0005886">
    <property type="term" value="C:plasma membrane"/>
    <property type="evidence" value="ECO:0007669"/>
    <property type="project" value="UniProtKB-SubCell"/>
</dbReference>
<evidence type="ECO:0000256" key="6">
    <source>
        <dbReference type="ARBA" id="ARBA00022958"/>
    </source>
</evidence>
<feature type="transmembrane region" description="Helical" evidence="10">
    <location>
        <begin position="195"/>
        <end position="213"/>
    </location>
</feature>
<keyword evidence="9 10" id="KW-0472">Membrane</keyword>
<comment type="function">
    <text evidence="10">Potassium transporter.</text>
</comment>
<gene>
    <name evidence="14" type="ORF">TEA_023264</name>
</gene>
<feature type="region of interest" description="Disordered" evidence="11">
    <location>
        <begin position="1"/>
        <end position="27"/>
    </location>
</feature>
<evidence type="ECO:0000313" key="14">
    <source>
        <dbReference type="EMBL" id="THG06114.1"/>
    </source>
</evidence>
<keyword evidence="8 10" id="KW-0406">Ion transport</keyword>
<evidence type="ECO:0000256" key="3">
    <source>
        <dbReference type="ARBA" id="ARBA00022448"/>
    </source>
</evidence>
<feature type="transmembrane region" description="Helical" evidence="10">
    <location>
        <begin position="534"/>
        <end position="552"/>
    </location>
</feature>
<organism evidence="14 15">
    <name type="scientific">Camellia sinensis var. sinensis</name>
    <name type="common">China tea</name>
    <dbReference type="NCBI Taxonomy" id="542762"/>
    <lineage>
        <taxon>Eukaryota</taxon>
        <taxon>Viridiplantae</taxon>
        <taxon>Streptophyta</taxon>
        <taxon>Embryophyta</taxon>
        <taxon>Tracheophyta</taxon>
        <taxon>Spermatophyta</taxon>
        <taxon>Magnoliopsida</taxon>
        <taxon>eudicotyledons</taxon>
        <taxon>Gunneridae</taxon>
        <taxon>Pentapetalae</taxon>
        <taxon>asterids</taxon>
        <taxon>Ericales</taxon>
        <taxon>Theaceae</taxon>
        <taxon>Camellia</taxon>
    </lineage>
</organism>
<feature type="transmembrane region" description="Helical" evidence="10">
    <location>
        <begin position="507"/>
        <end position="527"/>
    </location>
</feature>
<dbReference type="InterPro" id="IPR053952">
    <property type="entry name" value="K_trans_C"/>
</dbReference>
<feature type="transmembrane region" description="Helical" evidence="10">
    <location>
        <begin position="225"/>
        <end position="244"/>
    </location>
</feature>
<keyword evidence="4 10" id="KW-0633">Potassium transport</keyword>
<keyword evidence="7 10" id="KW-1133">Transmembrane helix</keyword>
<feature type="transmembrane region" description="Helical" evidence="10">
    <location>
        <begin position="427"/>
        <end position="452"/>
    </location>
</feature>
<name>A0A4S4DTA0_CAMSN</name>
<dbReference type="Pfam" id="PF22776">
    <property type="entry name" value="K_trans_C"/>
    <property type="match status" value="1"/>
</dbReference>
<evidence type="ECO:0000256" key="9">
    <source>
        <dbReference type="ARBA" id="ARBA00023136"/>
    </source>
</evidence>
<feature type="domain" description="K+ potassium transporter integral membrane" evidence="12">
    <location>
        <begin position="226"/>
        <end position="600"/>
    </location>
</feature>
<dbReference type="InterPro" id="IPR053951">
    <property type="entry name" value="K_trans_N"/>
</dbReference>
<protein>
    <recommendedName>
        <fullName evidence="10">Potassium transporter</fullName>
    </recommendedName>
</protein>
<keyword evidence="5 10" id="KW-0812">Transmembrane</keyword>
<feature type="transmembrane region" description="Helical" evidence="10">
    <location>
        <begin position="352"/>
        <end position="373"/>
    </location>
</feature>
<evidence type="ECO:0000259" key="13">
    <source>
        <dbReference type="Pfam" id="PF22776"/>
    </source>
</evidence>
<evidence type="ECO:0000256" key="4">
    <source>
        <dbReference type="ARBA" id="ARBA00022538"/>
    </source>
</evidence>
<comment type="subcellular location">
    <subcellularLocation>
        <location evidence="1">Cell membrane</location>
        <topology evidence="1">Multi-pass membrane protein</topology>
    </subcellularLocation>
    <subcellularLocation>
        <location evidence="10">Membrane</location>
        <topology evidence="10">Multi-pass membrane protein</topology>
    </subcellularLocation>
</comment>
<evidence type="ECO:0000256" key="7">
    <source>
        <dbReference type="ARBA" id="ARBA00022989"/>
    </source>
</evidence>
<comment type="caution">
    <text evidence="14">The sequence shown here is derived from an EMBL/GenBank/DDBJ whole genome shotgun (WGS) entry which is preliminary data.</text>
</comment>
<dbReference type="STRING" id="542762.A0A4S4DTA0"/>
<dbReference type="Proteomes" id="UP000306102">
    <property type="component" value="Unassembled WGS sequence"/>
</dbReference>
<keyword evidence="3" id="KW-0813">Transport</keyword>